<feature type="compositionally biased region" description="Basic and acidic residues" evidence="2">
    <location>
        <begin position="250"/>
        <end position="261"/>
    </location>
</feature>
<gene>
    <name evidence="3" type="ORF">PYX00_003082</name>
</gene>
<dbReference type="EMBL" id="JARGDH010000002">
    <property type="protein sequence ID" value="KAL0275122.1"/>
    <property type="molecule type" value="Genomic_DNA"/>
</dbReference>
<keyword evidence="1" id="KW-0175">Coiled coil</keyword>
<feature type="coiled-coil region" evidence="1">
    <location>
        <begin position="186"/>
        <end position="216"/>
    </location>
</feature>
<evidence type="ECO:0000256" key="1">
    <source>
        <dbReference type="SAM" id="Coils"/>
    </source>
</evidence>
<feature type="coiled-coil region" evidence="1">
    <location>
        <begin position="333"/>
        <end position="360"/>
    </location>
</feature>
<dbReference type="GO" id="GO:0005814">
    <property type="term" value="C:centriole"/>
    <property type="evidence" value="ECO:0007669"/>
    <property type="project" value="TreeGrafter"/>
</dbReference>
<dbReference type="GO" id="GO:0005813">
    <property type="term" value="C:centrosome"/>
    <property type="evidence" value="ECO:0007669"/>
    <property type="project" value="TreeGrafter"/>
</dbReference>
<organism evidence="3">
    <name type="scientific">Menopon gallinae</name>
    <name type="common">poultry shaft louse</name>
    <dbReference type="NCBI Taxonomy" id="328185"/>
    <lineage>
        <taxon>Eukaryota</taxon>
        <taxon>Metazoa</taxon>
        <taxon>Ecdysozoa</taxon>
        <taxon>Arthropoda</taxon>
        <taxon>Hexapoda</taxon>
        <taxon>Insecta</taxon>
        <taxon>Pterygota</taxon>
        <taxon>Neoptera</taxon>
        <taxon>Paraneoptera</taxon>
        <taxon>Psocodea</taxon>
        <taxon>Troctomorpha</taxon>
        <taxon>Phthiraptera</taxon>
        <taxon>Amblycera</taxon>
        <taxon>Menoponidae</taxon>
        <taxon>Menopon</taxon>
    </lineage>
</organism>
<reference evidence="3" key="1">
    <citation type="journal article" date="2024" name="Gigascience">
        <title>Chromosome-level genome of the poultry shaft louse Menopon gallinae provides insight into the host-switching and adaptive evolution of parasitic lice.</title>
        <authorList>
            <person name="Xu Y."/>
            <person name="Ma L."/>
            <person name="Liu S."/>
            <person name="Liang Y."/>
            <person name="Liu Q."/>
            <person name="He Z."/>
            <person name="Tian L."/>
            <person name="Duan Y."/>
            <person name="Cai W."/>
            <person name="Li H."/>
            <person name="Song F."/>
        </authorList>
    </citation>
    <scope>NUCLEOTIDE SEQUENCE</scope>
    <source>
        <strain evidence="3">Cailab_2023a</strain>
    </source>
</reference>
<feature type="coiled-coil region" evidence="1">
    <location>
        <begin position="632"/>
        <end position="691"/>
    </location>
</feature>
<dbReference type="PANTHER" id="PTHR34439">
    <property type="entry name" value="CENTROBIN"/>
    <property type="match status" value="1"/>
</dbReference>
<sequence>MSVLSDDTDVLLLIPPDFFLIPSDSDEETLPPKKIASESLIVSDLITQVNDLEGRICLIENRCLKEGEMTGNLQQLRHYGSADALNCSHRSSLNTRSLHATPIKSYSPWKCGELTPQKRASFPLEMRENILTSTDYVVQRDRDEQLLKEIDQFFKHRKNNDEEAGEKGAELTKPDCAPLSAAVFNLKKVNDLLKKLDETQKEVEEKAKLKEIAEIETEDSLDFAFADKGLDKAPASEQPKNVKRSLSFAEEGKRDEGKDKGAVISSEEFHCGEDSFGSVCKSRRQSESDKNPQNFKSHELTNLMSLSSLWGSSGNVHRSSVQADEDQVIRQRLQEEKCRRQHCESLIQNLQLRLLEEQQKVAVAVKVDQEKDQAISKLTEGWSKLVGHWRDLENQRNNLAKKLLSDREKFKTEISAAYQTVKRYETELSKALDLAHGYKEKCEASEKEKKAVRANAAKDVENLRIELKDVTEKLRAEECKSERLEKALGTKDELLNQGKARLLELQSQMREGKKTLKELQSELETVKAERERLEGKLSEERSRTAAAEQGRKALQLQNEELKKKEKALKEDLKTLTEQMEKVKVELKEFYQEQVESIVQEKLKEFQEQLAAAEKGLHAEIELREKTVTEMAVKQVQQIAEKHLMEVSALEEKHKEELESLRKQANQKEERIRELEKKLEQCSNNKTIIAQRLHSVMEAQWQEALKIITASSPQQKSPPNTARSESEKSVPRQNTFTMTSSESSPPFCQEGPQTFREEPKNSESLTYRVDETPQKISSDGLKKYIQALLDRAPGHPVDDSFESTVYKCTEPLTDDSSLTLWQHVLSEGSSSQLTSDLSKYSDCVRHSKDLKPSWK</sequence>
<accession>A0AAW2I0D4</accession>
<feature type="compositionally biased region" description="Basic and acidic residues" evidence="2">
    <location>
        <begin position="532"/>
        <end position="543"/>
    </location>
</feature>
<name>A0AAW2I0D4_9NEOP</name>
<dbReference type="GO" id="GO:0051299">
    <property type="term" value="P:centrosome separation"/>
    <property type="evidence" value="ECO:0007669"/>
    <property type="project" value="TreeGrafter"/>
</dbReference>
<feature type="region of interest" description="Disordered" evidence="2">
    <location>
        <begin position="708"/>
        <end position="762"/>
    </location>
</feature>
<feature type="region of interest" description="Disordered" evidence="2">
    <location>
        <begin position="273"/>
        <end position="298"/>
    </location>
</feature>
<dbReference type="PANTHER" id="PTHR34439:SF1">
    <property type="entry name" value="CENTROBIN"/>
    <property type="match status" value="1"/>
</dbReference>
<dbReference type="GO" id="GO:1902410">
    <property type="term" value="P:mitotic cytokinetic process"/>
    <property type="evidence" value="ECO:0007669"/>
    <property type="project" value="TreeGrafter"/>
</dbReference>
<comment type="caution">
    <text evidence="3">The sequence shown here is derived from an EMBL/GenBank/DDBJ whole genome shotgun (WGS) entry which is preliminary data.</text>
</comment>
<evidence type="ECO:0000256" key="2">
    <source>
        <dbReference type="SAM" id="MobiDB-lite"/>
    </source>
</evidence>
<evidence type="ECO:0008006" key="4">
    <source>
        <dbReference type="Google" id="ProtNLM"/>
    </source>
</evidence>
<proteinExistence type="predicted"/>
<feature type="region of interest" description="Disordered" evidence="2">
    <location>
        <begin position="232"/>
        <end position="261"/>
    </location>
</feature>
<protein>
    <recommendedName>
        <fullName evidence="4">Centrobin</fullName>
    </recommendedName>
</protein>
<feature type="compositionally biased region" description="Polar residues" evidence="2">
    <location>
        <begin position="708"/>
        <end position="722"/>
    </location>
</feature>
<evidence type="ECO:0000313" key="3">
    <source>
        <dbReference type="EMBL" id="KAL0275122.1"/>
    </source>
</evidence>
<dbReference type="InterPro" id="IPR038923">
    <property type="entry name" value="Centrobin"/>
</dbReference>
<feature type="region of interest" description="Disordered" evidence="2">
    <location>
        <begin position="532"/>
        <end position="553"/>
    </location>
</feature>
<dbReference type="GO" id="GO:0007099">
    <property type="term" value="P:centriole replication"/>
    <property type="evidence" value="ECO:0007669"/>
    <property type="project" value="InterPro"/>
</dbReference>
<dbReference type="AlphaFoldDB" id="A0AAW2I0D4"/>
<feature type="compositionally biased region" description="Polar residues" evidence="2">
    <location>
        <begin position="730"/>
        <end position="745"/>
    </location>
</feature>
<dbReference type="GO" id="GO:1902017">
    <property type="term" value="P:regulation of cilium assembly"/>
    <property type="evidence" value="ECO:0007669"/>
    <property type="project" value="InterPro"/>
</dbReference>